<feature type="region of interest" description="Disordered" evidence="1">
    <location>
        <begin position="62"/>
        <end position="213"/>
    </location>
</feature>
<feature type="compositionally biased region" description="Acidic residues" evidence="1">
    <location>
        <begin position="396"/>
        <end position="423"/>
    </location>
</feature>
<feature type="compositionally biased region" description="Basic and acidic residues" evidence="1">
    <location>
        <begin position="192"/>
        <end position="202"/>
    </location>
</feature>
<dbReference type="Gene3D" id="1.10.268.10">
    <property type="entry name" value="Topoisomerase, domain 3"/>
    <property type="match status" value="1"/>
</dbReference>
<evidence type="ECO:0000313" key="2">
    <source>
        <dbReference type="EMBL" id="CDJ36032.1"/>
    </source>
</evidence>
<evidence type="ECO:0008006" key="4">
    <source>
        <dbReference type="Google" id="ProtNLM"/>
    </source>
</evidence>
<feature type="compositionally biased region" description="Low complexity" evidence="1">
    <location>
        <begin position="164"/>
        <end position="174"/>
    </location>
</feature>
<organism evidence="2 3">
    <name type="scientific">Eimeria mitis</name>
    <dbReference type="NCBI Taxonomy" id="44415"/>
    <lineage>
        <taxon>Eukaryota</taxon>
        <taxon>Sar</taxon>
        <taxon>Alveolata</taxon>
        <taxon>Apicomplexa</taxon>
        <taxon>Conoidasida</taxon>
        <taxon>Coccidia</taxon>
        <taxon>Eucoccidiorida</taxon>
        <taxon>Eimeriorina</taxon>
        <taxon>Eimeriidae</taxon>
        <taxon>Eimeria</taxon>
    </lineage>
</organism>
<feature type="compositionally biased region" description="Low complexity" evidence="1">
    <location>
        <begin position="111"/>
        <end position="121"/>
    </location>
</feature>
<dbReference type="Proteomes" id="UP000030744">
    <property type="component" value="Unassembled WGS sequence"/>
</dbReference>
<feature type="compositionally biased region" description="Acidic residues" evidence="1">
    <location>
        <begin position="122"/>
        <end position="139"/>
    </location>
</feature>
<reference evidence="2" key="2">
    <citation type="submission" date="2013-10" db="EMBL/GenBank/DDBJ databases">
        <authorList>
            <person name="Aslett M."/>
        </authorList>
    </citation>
    <scope>NUCLEOTIDE SEQUENCE [LARGE SCALE GENOMIC DNA]</scope>
    <source>
        <strain evidence="2">Houghton</strain>
    </source>
</reference>
<feature type="region of interest" description="Disordered" evidence="1">
    <location>
        <begin position="245"/>
        <end position="423"/>
    </location>
</feature>
<protein>
    <recommendedName>
        <fullName evidence="4">DNA topoisomerase type IIA domain-containing protein</fullName>
    </recommendedName>
</protein>
<feature type="compositionally biased region" description="Low complexity" evidence="1">
    <location>
        <begin position="382"/>
        <end position="395"/>
    </location>
</feature>
<sequence length="423" mass="45181">MWSLTAERVEELKRQLRDKEVELEGLRQTDIRTLWLKDLDALLEAIEKQDAADMKQREADLAFHRQMESKKGLKGFSALKGKSKAAKGGAPKAAPKVGSAKSTSKARKKAQSSSEESVSSSEDTDGSTDELSLADDTSEDDRPSKKRPRPQKKTNGVKPHEESSSNTHPTSTSTDAQGLPPFLASQETPKASTDKEEKRAEPPKAPPIQSLSLLDRLRLGGSSSFSSLAPVRTKQLTLDEIFAPASSSAAKPSEASTSSQAAPSKASDVSTGSAAPRTATGDSAEQSKDSDPESAITRTPPKPKRRRVLADSDDSDSPTKSANRSKASTPKRSAPSTPQKPKPRGTPKKRKPKSDDDESDSSRGGDPGIEESPIASNRPRRAAAQAPKKYTVDSSDSSEGESEASEEASEESSEAEVISEDDD</sequence>
<evidence type="ECO:0000256" key="1">
    <source>
        <dbReference type="SAM" id="MobiDB-lite"/>
    </source>
</evidence>
<dbReference type="GO" id="GO:0003918">
    <property type="term" value="F:DNA topoisomerase type II (double strand cut, ATP-hydrolyzing) activity"/>
    <property type="evidence" value="ECO:0007669"/>
    <property type="project" value="InterPro"/>
</dbReference>
<dbReference type="InterPro" id="IPR013757">
    <property type="entry name" value="Topo_IIA_A_a_sf"/>
</dbReference>
<feature type="compositionally biased region" description="Basic residues" evidence="1">
    <location>
        <begin position="341"/>
        <end position="352"/>
    </location>
</feature>
<feature type="compositionally biased region" description="Polar residues" evidence="1">
    <location>
        <begin position="318"/>
        <end position="336"/>
    </location>
</feature>
<feature type="compositionally biased region" description="Basic and acidic residues" evidence="1">
    <location>
        <begin position="62"/>
        <end position="71"/>
    </location>
</feature>
<feature type="compositionally biased region" description="Low complexity" evidence="1">
    <location>
        <begin position="245"/>
        <end position="259"/>
    </location>
</feature>
<dbReference type="GeneID" id="60404128"/>
<dbReference type="GO" id="GO:0003677">
    <property type="term" value="F:DNA binding"/>
    <property type="evidence" value="ECO:0007669"/>
    <property type="project" value="InterPro"/>
</dbReference>
<dbReference type="AlphaFoldDB" id="U6KIF4"/>
<accession>U6KIF4</accession>
<dbReference type="EMBL" id="HG735502">
    <property type="protein sequence ID" value="CDJ36032.1"/>
    <property type="molecule type" value="Genomic_DNA"/>
</dbReference>
<keyword evidence="3" id="KW-1185">Reference proteome</keyword>
<dbReference type="OrthoDB" id="448840at2759"/>
<name>U6KIF4_9EIME</name>
<feature type="compositionally biased region" description="Low complexity" evidence="1">
    <location>
        <begin position="74"/>
        <end position="103"/>
    </location>
</feature>
<dbReference type="RefSeq" id="XP_037878321.1">
    <property type="nucleotide sequence ID" value="XM_038022467.1"/>
</dbReference>
<evidence type="ECO:0000313" key="3">
    <source>
        <dbReference type="Proteomes" id="UP000030744"/>
    </source>
</evidence>
<dbReference type="GO" id="GO:0005524">
    <property type="term" value="F:ATP binding"/>
    <property type="evidence" value="ECO:0007669"/>
    <property type="project" value="InterPro"/>
</dbReference>
<reference evidence="2" key="1">
    <citation type="submission" date="2013-10" db="EMBL/GenBank/DDBJ databases">
        <title>Genomic analysis of the causative agents of coccidiosis in chickens.</title>
        <authorList>
            <person name="Reid A.J."/>
            <person name="Blake D."/>
            <person name="Billington K."/>
            <person name="Browne H."/>
            <person name="Dunn M."/>
            <person name="Hung S."/>
            <person name="Kawahara F."/>
            <person name="Miranda-Saavedra D."/>
            <person name="Mourier T."/>
            <person name="Nagra H."/>
            <person name="Otto T.D."/>
            <person name="Rawlings N."/>
            <person name="Sanchez A."/>
            <person name="Sanders M."/>
            <person name="Subramaniam C."/>
            <person name="Tay Y."/>
            <person name="Dear P."/>
            <person name="Doerig C."/>
            <person name="Gruber A."/>
            <person name="Parkinson J."/>
            <person name="Shirley M."/>
            <person name="Wan K.L."/>
            <person name="Berriman M."/>
            <person name="Tomley F."/>
            <person name="Pain A."/>
        </authorList>
    </citation>
    <scope>NUCLEOTIDE SEQUENCE [LARGE SCALE GENOMIC DNA]</scope>
    <source>
        <strain evidence="2">Houghton</strain>
    </source>
</reference>
<dbReference type="VEuPathDB" id="ToxoDB:EMH_0057830"/>
<gene>
    <name evidence="2" type="ORF">EMH_0057830</name>
</gene>
<proteinExistence type="predicted"/>